<comment type="caution">
    <text evidence="3">The sequence shown here is derived from an EMBL/GenBank/DDBJ whole genome shotgun (WGS) entry which is preliminary data.</text>
</comment>
<feature type="region of interest" description="Disordered" evidence="1">
    <location>
        <begin position="298"/>
        <end position="349"/>
    </location>
</feature>
<dbReference type="EMBL" id="MU858055">
    <property type="protein sequence ID" value="KAK4218134.1"/>
    <property type="molecule type" value="Genomic_DNA"/>
</dbReference>
<dbReference type="GO" id="GO:0046983">
    <property type="term" value="F:protein dimerization activity"/>
    <property type="evidence" value="ECO:0007669"/>
    <property type="project" value="InterPro"/>
</dbReference>
<dbReference type="Gene3D" id="4.10.280.10">
    <property type="entry name" value="Helix-loop-helix DNA-binding domain"/>
    <property type="match status" value="1"/>
</dbReference>
<feature type="region of interest" description="Disordered" evidence="1">
    <location>
        <begin position="369"/>
        <end position="404"/>
    </location>
</feature>
<feature type="compositionally biased region" description="Basic and acidic residues" evidence="1">
    <location>
        <begin position="419"/>
        <end position="443"/>
    </location>
</feature>
<feature type="compositionally biased region" description="Low complexity" evidence="1">
    <location>
        <begin position="298"/>
        <end position="315"/>
    </location>
</feature>
<dbReference type="AlphaFoldDB" id="A0AAN6YF19"/>
<feature type="region of interest" description="Disordered" evidence="1">
    <location>
        <begin position="212"/>
        <end position="233"/>
    </location>
</feature>
<reference evidence="3" key="2">
    <citation type="submission" date="2023-05" db="EMBL/GenBank/DDBJ databases">
        <authorList>
            <consortium name="Lawrence Berkeley National Laboratory"/>
            <person name="Steindorff A."/>
            <person name="Hensen N."/>
            <person name="Bonometti L."/>
            <person name="Westerberg I."/>
            <person name="Brannstrom I.O."/>
            <person name="Guillou S."/>
            <person name="Cros-Aarteil S."/>
            <person name="Calhoun S."/>
            <person name="Haridas S."/>
            <person name="Kuo A."/>
            <person name="Mondo S."/>
            <person name="Pangilinan J."/>
            <person name="Riley R."/>
            <person name="Labutti K."/>
            <person name="Andreopoulos B."/>
            <person name="Lipzen A."/>
            <person name="Chen C."/>
            <person name="Yanf M."/>
            <person name="Daum C."/>
            <person name="Ng V."/>
            <person name="Clum A."/>
            <person name="Ohm R."/>
            <person name="Martin F."/>
            <person name="Silar P."/>
            <person name="Natvig D."/>
            <person name="Lalanne C."/>
            <person name="Gautier V."/>
            <person name="Ament-Velasquez S.L."/>
            <person name="Kruys A."/>
            <person name="Hutchinson M.I."/>
            <person name="Powell A.J."/>
            <person name="Barry K."/>
            <person name="Miller A.N."/>
            <person name="Grigoriev I.V."/>
            <person name="Debuchy R."/>
            <person name="Gladieux P."/>
            <person name="Thoren M.H."/>
            <person name="Johannesson H."/>
        </authorList>
    </citation>
    <scope>NUCLEOTIDE SEQUENCE</scope>
    <source>
        <strain evidence="3">PSN293</strain>
    </source>
</reference>
<keyword evidence="4" id="KW-1185">Reference proteome</keyword>
<reference evidence="3" key="1">
    <citation type="journal article" date="2023" name="Mol. Phylogenet. Evol.">
        <title>Genome-scale phylogeny and comparative genomics of the fungal order Sordariales.</title>
        <authorList>
            <person name="Hensen N."/>
            <person name="Bonometti L."/>
            <person name="Westerberg I."/>
            <person name="Brannstrom I.O."/>
            <person name="Guillou S."/>
            <person name="Cros-Aarteil S."/>
            <person name="Calhoun S."/>
            <person name="Haridas S."/>
            <person name="Kuo A."/>
            <person name="Mondo S."/>
            <person name="Pangilinan J."/>
            <person name="Riley R."/>
            <person name="LaButti K."/>
            <person name="Andreopoulos B."/>
            <person name="Lipzen A."/>
            <person name="Chen C."/>
            <person name="Yan M."/>
            <person name="Daum C."/>
            <person name="Ng V."/>
            <person name="Clum A."/>
            <person name="Steindorff A."/>
            <person name="Ohm R.A."/>
            <person name="Martin F."/>
            <person name="Silar P."/>
            <person name="Natvig D.O."/>
            <person name="Lalanne C."/>
            <person name="Gautier V."/>
            <person name="Ament-Velasquez S.L."/>
            <person name="Kruys A."/>
            <person name="Hutchinson M.I."/>
            <person name="Powell A.J."/>
            <person name="Barry K."/>
            <person name="Miller A.N."/>
            <person name="Grigoriev I.V."/>
            <person name="Debuchy R."/>
            <person name="Gladieux P."/>
            <person name="Hiltunen Thoren M."/>
            <person name="Johannesson H."/>
        </authorList>
    </citation>
    <scope>NUCLEOTIDE SEQUENCE</scope>
    <source>
        <strain evidence="3">PSN293</strain>
    </source>
</reference>
<dbReference type="PANTHER" id="PTHR47336:SF2">
    <property type="entry name" value="TRANSCRIPTION FACTOR HMS1-RELATED"/>
    <property type="match status" value="1"/>
</dbReference>
<dbReference type="Proteomes" id="UP001301769">
    <property type="component" value="Unassembled WGS sequence"/>
</dbReference>
<accession>A0AAN6YF19</accession>
<dbReference type="SUPFAM" id="SSF47459">
    <property type="entry name" value="HLH, helix-loop-helix DNA-binding domain"/>
    <property type="match status" value="1"/>
</dbReference>
<name>A0AAN6YF19_9PEZI</name>
<evidence type="ECO:0000256" key="1">
    <source>
        <dbReference type="SAM" id="MobiDB-lite"/>
    </source>
</evidence>
<dbReference type="InterPro" id="IPR011598">
    <property type="entry name" value="bHLH_dom"/>
</dbReference>
<feature type="compositionally biased region" description="Gly residues" evidence="1">
    <location>
        <begin position="447"/>
        <end position="464"/>
    </location>
</feature>
<gene>
    <name evidence="3" type="ORF">QBC37DRAFT_369378</name>
</gene>
<evidence type="ECO:0000313" key="3">
    <source>
        <dbReference type="EMBL" id="KAK4218134.1"/>
    </source>
</evidence>
<dbReference type="CDD" id="cd11395">
    <property type="entry name" value="bHLHzip_SREBP_like"/>
    <property type="match status" value="1"/>
</dbReference>
<evidence type="ECO:0000259" key="2">
    <source>
        <dbReference type="PROSITE" id="PS50888"/>
    </source>
</evidence>
<feature type="compositionally biased region" description="Polar residues" evidence="1">
    <location>
        <begin position="272"/>
        <end position="282"/>
    </location>
</feature>
<proteinExistence type="predicted"/>
<feature type="region of interest" description="Disordered" evidence="1">
    <location>
        <begin position="94"/>
        <end position="113"/>
    </location>
</feature>
<feature type="domain" description="BHLH" evidence="2">
    <location>
        <begin position="342"/>
        <end position="418"/>
    </location>
</feature>
<feature type="compositionally biased region" description="Gly residues" evidence="1">
    <location>
        <begin position="377"/>
        <end position="392"/>
    </location>
</feature>
<feature type="region of interest" description="Disordered" evidence="1">
    <location>
        <begin position="419"/>
        <end position="464"/>
    </location>
</feature>
<feature type="region of interest" description="Disordered" evidence="1">
    <location>
        <begin position="28"/>
        <end position="68"/>
    </location>
</feature>
<dbReference type="PROSITE" id="PS50888">
    <property type="entry name" value="BHLH"/>
    <property type="match status" value="1"/>
</dbReference>
<dbReference type="InterPro" id="IPR052099">
    <property type="entry name" value="Regulatory_TF_Diverse"/>
</dbReference>
<dbReference type="PANTHER" id="PTHR47336">
    <property type="entry name" value="TRANSCRIPTION FACTOR HMS1-RELATED"/>
    <property type="match status" value="1"/>
</dbReference>
<organism evidence="3 4">
    <name type="scientific">Rhypophila decipiens</name>
    <dbReference type="NCBI Taxonomy" id="261697"/>
    <lineage>
        <taxon>Eukaryota</taxon>
        <taxon>Fungi</taxon>
        <taxon>Dikarya</taxon>
        <taxon>Ascomycota</taxon>
        <taxon>Pezizomycotina</taxon>
        <taxon>Sordariomycetes</taxon>
        <taxon>Sordariomycetidae</taxon>
        <taxon>Sordariales</taxon>
        <taxon>Naviculisporaceae</taxon>
        <taxon>Rhypophila</taxon>
    </lineage>
</organism>
<dbReference type="InterPro" id="IPR036638">
    <property type="entry name" value="HLH_DNA-bd_sf"/>
</dbReference>
<dbReference type="SMART" id="SM00353">
    <property type="entry name" value="HLH"/>
    <property type="match status" value="1"/>
</dbReference>
<protein>
    <submittedName>
        <fullName evidence="3">Allergen Fus c 3</fullName>
    </submittedName>
</protein>
<feature type="compositionally biased region" description="Basic and acidic residues" evidence="1">
    <location>
        <begin position="336"/>
        <end position="349"/>
    </location>
</feature>
<sequence>MQPNSRNPQRGNEFPFFDYATEGLEQLVTSDPSPLSGFGGPGDLDGFGGPHHATYSNNQPTSVHVHERSTPAFSYSTAVSAARSGFAPVNAAPYDTSPIFTDPTPTTTYQARPTISPSPTYFQTGLEWQSSPASDLLYASEDSSGVSASSNINAFGYASQVSGQDPYMGDYASPGASQEGLVIDSSLYWTGDSPMGGEASYSNPGSNLASPILPGYGSLSRTPEGGYSDSDGDPAAAAAAAYGGTLGGAQDQIIVDDARNAPPRKRAKNSPERNVSVSSPETLSGYRKPALVPLLASNSKAGGASDASGSGTAPAHKSKLRSASRTSKNILTRPSESLEERKTRNSHNLVEKQYRNRLNQHFENLLNALPDNVRTPGGSGGDSDGLDGGGTGTSVDMGDRRLSKAEVLDMSRRYIQTLEKERDKLEREREELQGDISRMRSAYERGSPGGSGGSGGVGGSLSGS</sequence>
<feature type="region of interest" description="Disordered" evidence="1">
    <location>
        <begin position="262"/>
        <end position="284"/>
    </location>
</feature>
<feature type="compositionally biased region" description="Polar residues" evidence="1">
    <location>
        <begin position="323"/>
        <end position="335"/>
    </location>
</feature>
<feature type="compositionally biased region" description="Gly residues" evidence="1">
    <location>
        <begin position="37"/>
        <end position="49"/>
    </location>
</feature>
<feature type="compositionally biased region" description="Polar residues" evidence="1">
    <location>
        <begin position="103"/>
        <end position="113"/>
    </location>
</feature>
<dbReference type="Pfam" id="PF00010">
    <property type="entry name" value="HLH"/>
    <property type="match status" value="1"/>
</dbReference>
<evidence type="ECO:0000313" key="4">
    <source>
        <dbReference type="Proteomes" id="UP001301769"/>
    </source>
</evidence>